<accession>A0A8X7N2X3</accession>
<evidence type="ECO:0000313" key="2">
    <source>
        <dbReference type="EMBL" id="KAE8264734.1"/>
    </source>
</evidence>
<evidence type="ECO:0000313" key="3">
    <source>
        <dbReference type="Proteomes" id="UP000078113"/>
    </source>
</evidence>
<keyword evidence="1" id="KW-0472">Membrane</keyword>
<gene>
    <name evidence="2" type="ORF">A4X09_0g6875</name>
</gene>
<keyword evidence="1" id="KW-1133">Transmembrane helix</keyword>
<keyword evidence="1" id="KW-0812">Transmembrane</keyword>
<protein>
    <submittedName>
        <fullName evidence="2">Uncharacterized protein</fullName>
    </submittedName>
</protein>
<evidence type="ECO:0000256" key="1">
    <source>
        <dbReference type="SAM" id="Phobius"/>
    </source>
</evidence>
<name>A0A8X7N2X3_9BASI</name>
<feature type="transmembrane region" description="Helical" evidence="1">
    <location>
        <begin position="145"/>
        <end position="169"/>
    </location>
</feature>
<organism evidence="2 3">
    <name type="scientific">Tilletia walkeri</name>
    <dbReference type="NCBI Taxonomy" id="117179"/>
    <lineage>
        <taxon>Eukaryota</taxon>
        <taxon>Fungi</taxon>
        <taxon>Dikarya</taxon>
        <taxon>Basidiomycota</taxon>
        <taxon>Ustilaginomycotina</taxon>
        <taxon>Exobasidiomycetes</taxon>
        <taxon>Tilletiales</taxon>
        <taxon>Tilletiaceae</taxon>
        <taxon>Tilletia</taxon>
    </lineage>
</organism>
<reference evidence="2" key="2">
    <citation type="journal article" date="2019" name="IMA Fungus">
        <title>Genome sequencing and comparison of five Tilletia species to identify candidate genes for the detection of regulated species infecting wheat.</title>
        <authorList>
            <person name="Nguyen H.D.T."/>
            <person name="Sultana T."/>
            <person name="Kesanakurti P."/>
            <person name="Hambleton S."/>
        </authorList>
    </citation>
    <scope>NUCLEOTIDE SEQUENCE</scope>
    <source>
        <strain evidence="2">DAOMC 236422</strain>
    </source>
</reference>
<sequence>MASHISVCSKPCRAGVDEPNQWAEEEVFPNPSLDALAKSGPSVAPVAAVNAATADNDEPLPAPNLRPSFRRLFARVAVMIFGIMNSFILVSSWTLYGDIRLQLEHEADVARQTSELCGSSLLHVAPPTLRFPIFLNMVGRAFHQVMLNFGINTTTTFFATYLALLVYVFQP</sequence>
<dbReference type="EMBL" id="LWDG02000506">
    <property type="protein sequence ID" value="KAE8264734.1"/>
    <property type="molecule type" value="Genomic_DNA"/>
</dbReference>
<comment type="caution">
    <text evidence="2">The sequence shown here is derived from an EMBL/GenBank/DDBJ whole genome shotgun (WGS) entry which is preliminary data.</text>
</comment>
<proteinExistence type="predicted"/>
<feature type="transmembrane region" description="Helical" evidence="1">
    <location>
        <begin position="72"/>
        <end position="96"/>
    </location>
</feature>
<dbReference type="Proteomes" id="UP000078113">
    <property type="component" value="Unassembled WGS sequence"/>
</dbReference>
<keyword evidence="3" id="KW-1185">Reference proteome</keyword>
<dbReference type="AlphaFoldDB" id="A0A8X7N2X3"/>
<reference evidence="2" key="1">
    <citation type="submission" date="2016-04" db="EMBL/GenBank/DDBJ databases">
        <authorList>
            <person name="Nguyen H.D."/>
            <person name="Samba Siva P."/>
            <person name="Cullis J."/>
            <person name="Levesque C.A."/>
            <person name="Hambleton S."/>
        </authorList>
    </citation>
    <scope>NUCLEOTIDE SEQUENCE</scope>
    <source>
        <strain evidence="2">DAOMC 236422</strain>
    </source>
</reference>